<accession>A0A366XE27</accession>
<evidence type="ECO:0000313" key="4">
    <source>
        <dbReference type="EMBL" id="RBW61616.1"/>
    </source>
</evidence>
<keyword evidence="1" id="KW-0547">Nucleotide-binding</keyword>
<dbReference type="EMBL" id="QOCE01000005">
    <property type="protein sequence ID" value="RBW61616.1"/>
    <property type="molecule type" value="Genomic_DNA"/>
</dbReference>
<dbReference type="InterPro" id="IPR005702">
    <property type="entry name" value="Wzc-like_C"/>
</dbReference>
<evidence type="ECO:0000256" key="2">
    <source>
        <dbReference type="ARBA" id="ARBA00022840"/>
    </source>
</evidence>
<comment type="caution">
    <text evidence="4">The sequence shown here is derived from an EMBL/GenBank/DDBJ whole genome shotgun (WGS) entry which is preliminary data.</text>
</comment>
<gene>
    <name evidence="4" type="ORF">DS909_02595</name>
</gene>
<sequence length="312" mass="34216">MAYHDPNLVTDVAPVNSTEQRKDIKEMSDQSPRPFRRKAALLAEADLRLDPEADSGSVSEQIPEIDEIRPLLPMTLPEPWERLRRVPFGVRKHLLARAPLVNFFRADPAAKAFDVLRTRLLQTLKAQGWSRVAIAAPTSGCGTTFTAVNLALSLARVPETRTVLMDMNMRRPGVAAAMDIDSGGQMRRYLKGDVEMVDHLVRCSDGMAVGLSEGYVTDAAELLHAQFSHEVLDDLTDSLEPDVVLYDMPPVLEHDDLVAFTSQVDGILLVADGTQTTAAQIRACEEVLGSDTPLLGVILNRGRGSGLENYAF</sequence>
<dbReference type="PANTHER" id="PTHR32309">
    <property type="entry name" value="TYROSINE-PROTEIN KINASE"/>
    <property type="match status" value="1"/>
</dbReference>
<dbReference type="Proteomes" id="UP000252706">
    <property type="component" value="Unassembled WGS sequence"/>
</dbReference>
<protein>
    <submittedName>
        <fullName evidence="4">Exopolysaccharide biosynthesis protein</fullName>
    </submittedName>
</protein>
<proteinExistence type="predicted"/>
<dbReference type="SUPFAM" id="SSF52540">
    <property type="entry name" value="P-loop containing nucleoside triphosphate hydrolases"/>
    <property type="match status" value="1"/>
</dbReference>
<dbReference type="AlphaFoldDB" id="A0A366XE27"/>
<dbReference type="CDD" id="cd05387">
    <property type="entry name" value="BY-kinase"/>
    <property type="match status" value="1"/>
</dbReference>
<feature type="region of interest" description="Disordered" evidence="3">
    <location>
        <begin position="1"/>
        <end position="32"/>
    </location>
</feature>
<dbReference type="Gene3D" id="3.40.50.300">
    <property type="entry name" value="P-loop containing nucleotide triphosphate hydrolases"/>
    <property type="match status" value="1"/>
</dbReference>
<feature type="compositionally biased region" description="Basic and acidic residues" evidence="3">
    <location>
        <begin position="19"/>
        <end position="28"/>
    </location>
</feature>
<dbReference type="PANTHER" id="PTHR32309:SF31">
    <property type="entry name" value="CAPSULAR EXOPOLYSACCHARIDE FAMILY"/>
    <property type="match status" value="1"/>
</dbReference>
<organism evidence="4 5">
    <name type="scientific">Phaeobacter gallaeciensis</name>
    <dbReference type="NCBI Taxonomy" id="60890"/>
    <lineage>
        <taxon>Bacteria</taxon>
        <taxon>Pseudomonadati</taxon>
        <taxon>Pseudomonadota</taxon>
        <taxon>Alphaproteobacteria</taxon>
        <taxon>Rhodobacterales</taxon>
        <taxon>Roseobacteraceae</taxon>
        <taxon>Phaeobacter</taxon>
    </lineage>
</organism>
<reference evidence="4 5" key="1">
    <citation type="submission" date="2018-07" db="EMBL/GenBank/DDBJ databases">
        <title>Modular assembly of carbohydrate-degrading microbial communities in the ocean.</title>
        <authorList>
            <person name="Enke T.N."/>
            <person name="Datta M.S."/>
            <person name="Schwartzman J.A."/>
            <person name="Cermak N."/>
            <person name="Schmitz D.A."/>
            <person name="Barrere J."/>
            <person name="Cordero O.X."/>
        </authorList>
    </citation>
    <scope>NUCLEOTIDE SEQUENCE [LARGE SCALE GENOMIC DNA]</scope>
    <source>
        <strain evidence="4 5">C3M10</strain>
    </source>
</reference>
<dbReference type="RefSeq" id="WP_113821878.1">
    <property type="nucleotide sequence ID" value="NZ_QOCE01000005.1"/>
</dbReference>
<evidence type="ECO:0000256" key="1">
    <source>
        <dbReference type="ARBA" id="ARBA00022741"/>
    </source>
</evidence>
<name>A0A366XE27_9RHOB</name>
<keyword evidence="2" id="KW-0067">ATP-binding</keyword>
<dbReference type="InterPro" id="IPR027417">
    <property type="entry name" value="P-loop_NTPase"/>
</dbReference>
<evidence type="ECO:0000313" key="5">
    <source>
        <dbReference type="Proteomes" id="UP000252706"/>
    </source>
</evidence>
<dbReference type="OrthoDB" id="9775724at2"/>
<evidence type="ECO:0000256" key="3">
    <source>
        <dbReference type="SAM" id="MobiDB-lite"/>
    </source>
</evidence>
<dbReference type="InterPro" id="IPR050445">
    <property type="entry name" value="Bact_polysacc_biosynth/exp"/>
</dbReference>